<dbReference type="STRING" id="425514.SAMN05443550_12017"/>
<dbReference type="AlphaFoldDB" id="A0A1H4HKG5"/>
<proteinExistence type="predicted"/>
<dbReference type="RefSeq" id="WP_090560073.1">
    <property type="nucleotide sequence ID" value="NZ_FNRA01000020.1"/>
</dbReference>
<name>A0A1H4HKG5_9SPHI</name>
<gene>
    <name evidence="2" type="ORF">SAMN05443550_12017</name>
</gene>
<reference evidence="2 3" key="1">
    <citation type="submission" date="2016-10" db="EMBL/GenBank/DDBJ databases">
        <authorList>
            <person name="de Groot N.N."/>
        </authorList>
    </citation>
    <scope>NUCLEOTIDE SEQUENCE [LARGE SCALE GENOMIC DNA]</scope>
    <source>
        <strain evidence="2 3">DSM 19033</strain>
    </source>
</reference>
<keyword evidence="3" id="KW-1185">Reference proteome</keyword>
<feature type="region of interest" description="Disordered" evidence="1">
    <location>
        <begin position="46"/>
        <end position="75"/>
    </location>
</feature>
<evidence type="ECO:0000256" key="1">
    <source>
        <dbReference type="SAM" id="MobiDB-lite"/>
    </source>
</evidence>
<evidence type="ECO:0000313" key="2">
    <source>
        <dbReference type="EMBL" id="SEB21538.1"/>
    </source>
</evidence>
<protein>
    <submittedName>
        <fullName evidence="2">Uncharacterized protein</fullName>
    </submittedName>
</protein>
<accession>A0A1H4HKG5</accession>
<dbReference type="Proteomes" id="UP000198850">
    <property type="component" value="Unassembled WGS sequence"/>
</dbReference>
<dbReference type="EMBL" id="FNRA01000020">
    <property type="protein sequence ID" value="SEB21538.1"/>
    <property type="molecule type" value="Genomic_DNA"/>
</dbReference>
<evidence type="ECO:0000313" key="3">
    <source>
        <dbReference type="Proteomes" id="UP000198850"/>
    </source>
</evidence>
<organism evidence="2 3">
    <name type="scientific">Pedobacter hartonius</name>
    <dbReference type="NCBI Taxonomy" id="425514"/>
    <lineage>
        <taxon>Bacteria</taxon>
        <taxon>Pseudomonadati</taxon>
        <taxon>Bacteroidota</taxon>
        <taxon>Sphingobacteriia</taxon>
        <taxon>Sphingobacteriales</taxon>
        <taxon>Sphingobacteriaceae</taxon>
        <taxon>Pedobacter</taxon>
    </lineage>
</organism>
<sequence>MARKIRKDITVGGLEKKLGVAPGTIKNPDGRDARSDKKLETLQKEAAKKTAAKKVTPAKAKATKKTVKPTPITPDQKTASLRKVKSNPKATTKMAKKVSAVIKKTIKK</sequence>
<dbReference type="OrthoDB" id="799205at2"/>